<dbReference type="AlphaFoldDB" id="A0A8X6RCN6"/>
<organism evidence="2 3">
    <name type="scientific">Trichonephila clavipes</name>
    <name type="common">Golden silk orbweaver</name>
    <name type="synonym">Nephila clavipes</name>
    <dbReference type="NCBI Taxonomy" id="2585209"/>
    <lineage>
        <taxon>Eukaryota</taxon>
        <taxon>Metazoa</taxon>
        <taxon>Ecdysozoa</taxon>
        <taxon>Arthropoda</taxon>
        <taxon>Chelicerata</taxon>
        <taxon>Arachnida</taxon>
        <taxon>Araneae</taxon>
        <taxon>Araneomorphae</taxon>
        <taxon>Entelegynae</taxon>
        <taxon>Araneoidea</taxon>
        <taxon>Nephilidae</taxon>
        <taxon>Trichonephila</taxon>
    </lineage>
</organism>
<proteinExistence type="predicted"/>
<comment type="caution">
    <text evidence="2">The sequence shown here is derived from an EMBL/GenBank/DDBJ whole genome shotgun (WGS) entry which is preliminary data.</text>
</comment>
<dbReference type="Proteomes" id="UP000887159">
    <property type="component" value="Unassembled WGS sequence"/>
</dbReference>
<gene>
    <name evidence="2" type="ORF">TNCV_2012821</name>
</gene>
<evidence type="ECO:0000256" key="1">
    <source>
        <dbReference type="SAM" id="MobiDB-lite"/>
    </source>
</evidence>
<evidence type="ECO:0000313" key="3">
    <source>
        <dbReference type="Proteomes" id="UP000887159"/>
    </source>
</evidence>
<keyword evidence="3" id="KW-1185">Reference proteome</keyword>
<evidence type="ECO:0000313" key="2">
    <source>
        <dbReference type="EMBL" id="GFX92696.1"/>
    </source>
</evidence>
<sequence>MKTRCLKCGENHRTGTGEVKDKIKNPLCINCNAKGHMTSSTECPLFLKPRKGNRKSPVENLKRNFDSTPVTPGISCSQVLNPNKSHPMAARGNTSSGSDKQDNSKNETVNTEALNAIRNERYLSSSHS</sequence>
<reference evidence="2" key="1">
    <citation type="submission" date="2020-08" db="EMBL/GenBank/DDBJ databases">
        <title>Multicomponent nature underlies the extraordinary mechanical properties of spider dragline silk.</title>
        <authorList>
            <person name="Kono N."/>
            <person name="Nakamura H."/>
            <person name="Mori M."/>
            <person name="Yoshida Y."/>
            <person name="Ohtoshi R."/>
            <person name="Malay A.D."/>
            <person name="Moran D.A.P."/>
            <person name="Tomita M."/>
            <person name="Numata K."/>
            <person name="Arakawa K."/>
        </authorList>
    </citation>
    <scope>NUCLEOTIDE SEQUENCE</scope>
</reference>
<name>A0A8X6RCN6_TRICX</name>
<dbReference type="EMBL" id="BMAU01021158">
    <property type="protein sequence ID" value="GFX92696.1"/>
    <property type="molecule type" value="Genomic_DNA"/>
</dbReference>
<feature type="compositionally biased region" description="Polar residues" evidence="1">
    <location>
        <begin position="66"/>
        <end position="84"/>
    </location>
</feature>
<evidence type="ECO:0008006" key="4">
    <source>
        <dbReference type="Google" id="ProtNLM"/>
    </source>
</evidence>
<feature type="compositionally biased region" description="Basic and acidic residues" evidence="1">
    <location>
        <begin position="56"/>
        <end position="65"/>
    </location>
</feature>
<feature type="region of interest" description="Disordered" evidence="1">
    <location>
        <begin position="48"/>
        <end position="128"/>
    </location>
</feature>
<protein>
    <recommendedName>
        <fullName evidence="4">Zinc knuckle domain-containing protein</fullName>
    </recommendedName>
</protein>
<accession>A0A8X6RCN6</accession>